<reference evidence="1 3" key="1">
    <citation type="journal article" date="2014" name="BMC Genomics">
        <title>Genome sequence of Anopheles sinensis provides insight into genetics basis of mosquito competence for malaria parasites.</title>
        <authorList>
            <person name="Zhou D."/>
            <person name="Zhang D."/>
            <person name="Ding G."/>
            <person name="Shi L."/>
            <person name="Hou Q."/>
            <person name="Ye Y."/>
            <person name="Xu Y."/>
            <person name="Zhou H."/>
            <person name="Xiong C."/>
            <person name="Li S."/>
            <person name="Yu J."/>
            <person name="Hong S."/>
            <person name="Yu X."/>
            <person name="Zou P."/>
            <person name="Chen C."/>
            <person name="Chang X."/>
            <person name="Wang W."/>
            <person name="Lv Y."/>
            <person name="Sun Y."/>
            <person name="Ma L."/>
            <person name="Shen B."/>
            <person name="Zhu C."/>
        </authorList>
    </citation>
    <scope>NUCLEOTIDE SEQUENCE [LARGE SCALE GENOMIC DNA]</scope>
</reference>
<evidence type="ECO:0000313" key="2">
    <source>
        <dbReference type="EnsemblMetazoa" id="ASIC010680-PA"/>
    </source>
</evidence>
<sequence>MITLHGAYEASLKHSYVFSSHLCTHCDRARSRLHSELASFQAWFHPLGWSEPGRLAALEASPNGAIKSAVTTRKMDSEWGEPPATLAVKTLVQAGVHAKPPAGTVTYSLTLNSFLARAIANGRWPEEAEKSVL</sequence>
<dbReference type="EMBL" id="ATLV01018366">
    <property type="status" value="NOT_ANNOTATED_CDS"/>
    <property type="molecule type" value="Genomic_DNA"/>
</dbReference>
<evidence type="ECO:0000313" key="1">
    <source>
        <dbReference type="EMBL" id="KFB43008.1"/>
    </source>
</evidence>
<organism evidence="1">
    <name type="scientific">Anopheles sinensis</name>
    <name type="common">Mosquito</name>
    <dbReference type="NCBI Taxonomy" id="74873"/>
    <lineage>
        <taxon>Eukaryota</taxon>
        <taxon>Metazoa</taxon>
        <taxon>Ecdysozoa</taxon>
        <taxon>Arthropoda</taxon>
        <taxon>Hexapoda</taxon>
        <taxon>Insecta</taxon>
        <taxon>Pterygota</taxon>
        <taxon>Neoptera</taxon>
        <taxon>Endopterygota</taxon>
        <taxon>Diptera</taxon>
        <taxon>Nematocera</taxon>
        <taxon>Culicoidea</taxon>
        <taxon>Culicidae</taxon>
        <taxon>Anophelinae</taxon>
        <taxon>Anopheles</taxon>
    </lineage>
</organism>
<accession>A0A084VYG4</accession>
<reference evidence="2" key="2">
    <citation type="submission" date="2020-05" db="UniProtKB">
        <authorList>
            <consortium name="EnsemblMetazoa"/>
        </authorList>
    </citation>
    <scope>IDENTIFICATION</scope>
</reference>
<keyword evidence="3" id="KW-1185">Reference proteome</keyword>
<dbReference type="Proteomes" id="UP000030765">
    <property type="component" value="Unassembled WGS sequence"/>
</dbReference>
<evidence type="ECO:0000313" key="3">
    <source>
        <dbReference type="Proteomes" id="UP000030765"/>
    </source>
</evidence>
<gene>
    <name evidence="1" type="ORF">ZHAS_00010680</name>
</gene>
<dbReference type="EMBL" id="KE525231">
    <property type="protein sequence ID" value="KFB43008.1"/>
    <property type="molecule type" value="Genomic_DNA"/>
</dbReference>
<dbReference type="VEuPathDB" id="VectorBase:ASIC010680"/>
<proteinExistence type="predicted"/>
<dbReference type="AlphaFoldDB" id="A0A084VYG4"/>
<dbReference type="EnsemblMetazoa" id="ASIC010680-RA">
    <property type="protein sequence ID" value="ASIC010680-PA"/>
    <property type="gene ID" value="ASIC010680"/>
</dbReference>
<name>A0A084VYG4_ANOSI</name>
<protein>
    <submittedName>
        <fullName evidence="1 2">Uncharacterized protein</fullName>
    </submittedName>
</protein>